<evidence type="ECO:0000313" key="3">
    <source>
        <dbReference type="Proteomes" id="UP000054270"/>
    </source>
</evidence>
<keyword evidence="3" id="KW-1185">Reference proteome</keyword>
<dbReference type="Proteomes" id="UP000054270">
    <property type="component" value="Unassembled WGS sequence"/>
</dbReference>
<name>A0A0D2NCM1_HYPSF</name>
<dbReference type="AlphaFoldDB" id="A0A0D2NCM1"/>
<protein>
    <submittedName>
        <fullName evidence="2">Uncharacterized protein</fullName>
    </submittedName>
</protein>
<organism evidence="2 3">
    <name type="scientific">Hypholoma sublateritium (strain FD-334 SS-4)</name>
    <dbReference type="NCBI Taxonomy" id="945553"/>
    <lineage>
        <taxon>Eukaryota</taxon>
        <taxon>Fungi</taxon>
        <taxon>Dikarya</taxon>
        <taxon>Basidiomycota</taxon>
        <taxon>Agaricomycotina</taxon>
        <taxon>Agaricomycetes</taxon>
        <taxon>Agaricomycetidae</taxon>
        <taxon>Agaricales</taxon>
        <taxon>Agaricineae</taxon>
        <taxon>Strophariaceae</taxon>
        <taxon>Hypholoma</taxon>
    </lineage>
</organism>
<evidence type="ECO:0000313" key="2">
    <source>
        <dbReference type="EMBL" id="KJA16834.1"/>
    </source>
</evidence>
<proteinExistence type="predicted"/>
<dbReference type="EMBL" id="KN817614">
    <property type="protein sequence ID" value="KJA16834.1"/>
    <property type="molecule type" value="Genomic_DNA"/>
</dbReference>
<feature type="transmembrane region" description="Helical" evidence="1">
    <location>
        <begin position="80"/>
        <end position="102"/>
    </location>
</feature>
<keyword evidence="1" id="KW-1133">Transmembrane helix</keyword>
<reference evidence="3" key="1">
    <citation type="submission" date="2014-04" db="EMBL/GenBank/DDBJ databases">
        <title>Evolutionary Origins and Diversification of the Mycorrhizal Mutualists.</title>
        <authorList>
            <consortium name="DOE Joint Genome Institute"/>
            <consortium name="Mycorrhizal Genomics Consortium"/>
            <person name="Kohler A."/>
            <person name="Kuo A."/>
            <person name="Nagy L.G."/>
            <person name="Floudas D."/>
            <person name="Copeland A."/>
            <person name="Barry K.W."/>
            <person name="Cichocki N."/>
            <person name="Veneault-Fourrey C."/>
            <person name="LaButti K."/>
            <person name="Lindquist E.A."/>
            <person name="Lipzen A."/>
            <person name="Lundell T."/>
            <person name="Morin E."/>
            <person name="Murat C."/>
            <person name="Riley R."/>
            <person name="Ohm R."/>
            <person name="Sun H."/>
            <person name="Tunlid A."/>
            <person name="Henrissat B."/>
            <person name="Grigoriev I.V."/>
            <person name="Hibbett D.S."/>
            <person name="Martin F."/>
        </authorList>
    </citation>
    <scope>NUCLEOTIDE SEQUENCE [LARGE SCALE GENOMIC DNA]</scope>
    <source>
        <strain evidence="3">FD-334 SS-4</strain>
    </source>
</reference>
<keyword evidence="1" id="KW-0812">Transmembrane</keyword>
<accession>A0A0D2NCM1</accession>
<gene>
    <name evidence="2" type="ORF">HYPSUDRAFT_1055034</name>
</gene>
<keyword evidence="1" id="KW-0472">Membrane</keyword>
<evidence type="ECO:0000256" key="1">
    <source>
        <dbReference type="SAM" id="Phobius"/>
    </source>
</evidence>
<sequence>MYPKKERSLQLQWATTSQQSTVASTRRYVWAITRYDPPSYRGQYKMQYQCATRCFTAINKHLEPLPATMSGRSVAANLRIWTLALYPATLLLSGPLLSLRVISLPFHRPA</sequence>